<evidence type="ECO:0000256" key="1">
    <source>
        <dbReference type="ARBA" id="ARBA00022741"/>
    </source>
</evidence>
<dbReference type="Pfam" id="PF07724">
    <property type="entry name" value="AAA_2"/>
    <property type="match status" value="1"/>
</dbReference>
<dbReference type="InterPro" id="IPR019489">
    <property type="entry name" value="Clp_ATPase_C"/>
</dbReference>
<keyword evidence="6" id="KW-1185">Reference proteome</keyword>
<feature type="compositionally biased region" description="Low complexity" evidence="3">
    <location>
        <begin position="428"/>
        <end position="473"/>
    </location>
</feature>
<dbReference type="GO" id="GO:0051603">
    <property type="term" value="P:proteolysis involved in protein catabolic process"/>
    <property type="evidence" value="ECO:0007669"/>
    <property type="project" value="TreeGrafter"/>
</dbReference>
<dbReference type="Gene3D" id="3.40.50.300">
    <property type="entry name" value="P-loop containing nucleotide triphosphate hydrolases"/>
    <property type="match status" value="1"/>
</dbReference>
<dbReference type="InterPro" id="IPR003959">
    <property type="entry name" value="ATPase_AAA_core"/>
</dbReference>
<comment type="caution">
    <text evidence="5">The sequence shown here is derived from an EMBL/GenBank/DDBJ whole genome shotgun (WGS) entry which is preliminary data.</text>
</comment>
<feature type="region of interest" description="Disordered" evidence="3">
    <location>
        <begin position="300"/>
        <end position="351"/>
    </location>
</feature>
<dbReference type="Gene3D" id="1.10.8.60">
    <property type="match status" value="1"/>
</dbReference>
<dbReference type="GO" id="GO:0005759">
    <property type="term" value="C:mitochondrial matrix"/>
    <property type="evidence" value="ECO:0007669"/>
    <property type="project" value="TreeGrafter"/>
</dbReference>
<dbReference type="InterPro" id="IPR027417">
    <property type="entry name" value="P-loop_NTPase"/>
</dbReference>
<dbReference type="EMBL" id="JAKJXP020000033">
    <property type="protein sequence ID" value="KAK7752929.1"/>
    <property type="molecule type" value="Genomic_DNA"/>
</dbReference>
<proteinExistence type="predicted"/>
<dbReference type="InterPro" id="IPR050052">
    <property type="entry name" value="ATP-dep_Clp_protease_ClpX"/>
</dbReference>
<protein>
    <submittedName>
        <fullName evidence="5">ATP-binding protein</fullName>
    </submittedName>
</protein>
<keyword evidence="2 5" id="KW-0067">ATP-binding</keyword>
<dbReference type="Proteomes" id="UP001320420">
    <property type="component" value="Unassembled WGS sequence"/>
</dbReference>
<feature type="region of interest" description="Disordered" evidence="3">
    <location>
        <begin position="134"/>
        <end position="154"/>
    </location>
</feature>
<feature type="region of interest" description="Disordered" evidence="3">
    <location>
        <begin position="396"/>
        <end position="473"/>
    </location>
</feature>
<feature type="compositionally biased region" description="Pro residues" evidence="3">
    <location>
        <begin position="332"/>
        <end position="341"/>
    </location>
</feature>
<reference evidence="5 6" key="1">
    <citation type="submission" date="2024-02" db="EMBL/GenBank/DDBJ databases">
        <title>De novo assembly and annotation of 12 fungi associated with fruit tree decline syndrome in Ontario, Canada.</title>
        <authorList>
            <person name="Sulman M."/>
            <person name="Ellouze W."/>
            <person name="Ilyukhin E."/>
        </authorList>
    </citation>
    <scope>NUCLEOTIDE SEQUENCE [LARGE SCALE GENOMIC DNA]</scope>
    <source>
        <strain evidence="5 6">M11/M66-122</strain>
    </source>
</reference>
<evidence type="ECO:0000256" key="3">
    <source>
        <dbReference type="SAM" id="MobiDB-lite"/>
    </source>
</evidence>
<evidence type="ECO:0000256" key="2">
    <source>
        <dbReference type="ARBA" id="ARBA00022840"/>
    </source>
</evidence>
<organism evidence="5 6">
    <name type="scientific">Diatrype stigma</name>
    <dbReference type="NCBI Taxonomy" id="117547"/>
    <lineage>
        <taxon>Eukaryota</taxon>
        <taxon>Fungi</taxon>
        <taxon>Dikarya</taxon>
        <taxon>Ascomycota</taxon>
        <taxon>Pezizomycotina</taxon>
        <taxon>Sordariomycetes</taxon>
        <taxon>Xylariomycetidae</taxon>
        <taxon>Xylariales</taxon>
        <taxon>Diatrypaceae</taxon>
        <taxon>Diatrype</taxon>
    </lineage>
</organism>
<evidence type="ECO:0000259" key="4">
    <source>
        <dbReference type="SMART" id="SM01086"/>
    </source>
</evidence>
<dbReference type="GO" id="GO:0016887">
    <property type="term" value="F:ATP hydrolysis activity"/>
    <property type="evidence" value="ECO:0007669"/>
    <property type="project" value="InterPro"/>
</dbReference>
<dbReference type="SMART" id="SM01086">
    <property type="entry name" value="ClpB_D2-small"/>
    <property type="match status" value="1"/>
</dbReference>
<dbReference type="GO" id="GO:0005524">
    <property type="term" value="F:ATP binding"/>
    <property type="evidence" value="ECO:0007669"/>
    <property type="project" value="UniProtKB-KW"/>
</dbReference>
<dbReference type="Pfam" id="PF10431">
    <property type="entry name" value="ClpB_D2-small"/>
    <property type="match status" value="1"/>
</dbReference>
<gene>
    <name evidence="5" type="primary">MCX1</name>
    <name evidence="5" type="ORF">SLS62_005088</name>
</gene>
<evidence type="ECO:0000313" key="5">
    <source>
        <dbReference type="EMBL" id="KAK7752929.1"/>
    </source>
</evidence>
<feature type="compositionally biased region" description="Basic and acidic residues" evidence="3">
    <location>
        <begin position="617"/>
        <end position="631"/>
    </location>
</feature>
<sequence>MWLMRARRRTTPCLNLSLNLTGRGCYRRTFASTVTLRTAPRRTSDFNSGFTSSYDPANEEGRGPMFSKASFGVPQFYPRDLKRRVDEYVVGQDRAKKIISSVLFNHYQGLRRRQYQEEQERKREEKLLRQALARERHARERDAHPLDAEDDFPGHYEDIQHMHQSWHQSDEVDFYRPDDESRPVPIKIDKSNLLLIGPTGVGKTYILETLSKTINVPFTISDCNSFTQAGYIGQDVETCIERLLIEANYDVRAAEHGIVVLDEFDKIAKRETMNGRDVGGEGVQQALLKLIEGTKVTVNVKDTRSSSSPSSSRSASPITTNYTGSSSTSAPQQPPPSPPPGTGGLGGMGGGGGAKVDQYTIDTSNILFVMCGAFVGLDKTILNRVAKPTMGFGSEIRSRGSSAHGSNDPDLPPELFAHLPHHSPAIHPDPISHSTSTPTPTSTGPYGASSPSPSPSSTSTPNTNKTTTTPLDLATPTDLQAFGFIPELIGRIHTITALAPLSHSDLLRVLTEPRNSLLAQYTALFETYPSRLRFTRKALAAIARRAAQSKTGARALRMEVERVLAEAVFDAPTPHVLVTEAAVEGREKVGYWGRGGAAEVERRVREEDGEDGEDLSLSEHEREKGGGEGREILSGGGDYRGAGQAAF</sequence>
<feature type="region of interest" description="Disordered" evidence="3">
    <location>
        <begin position="603"/>
        <end position="647"/>
    </location>
</feature>
<dbReference type="PANTHER" id="PTHR48102:SF7">
    <property type="entry name" value="ATP-DEPENDENT CLP PROTEASE ATP-BINDING SUBUNIT CLPX-LIKE, MITOCHONDRIAL"/>
    <property type="match status" value="1"/>
</dbReference>
<feature type="compositionally biased region" description="Acidic residues" evidence="3">
    <location>
        <begin position="607"/>
        <end position="616"/>
    </location>
</feature>
<dbReference type="PANTHER" id="PTHR48102">
    <property type="entry name" value="ATP-DEPENDENT CLP PROTEASE ATP-BINDING SUBUNIT CLPX-LIKE, MITOCHONDRIAL-RELATED"/>
    <property type="match status" value="1"/>
</dbReference>
<accession>A0AAN9YSS2</accession>
<feature type="compositionally biased region" description="Gly residues" evidence="3">
    <location>
        <begin position="342"/>
        <end position="351"/>
    </location>
</feature>
<feature type="compositionally biased region" description="Low complexity" evidence="3">
    <location>
        <begin position="305"/>
        <end position="317"/>
    </location>
</feature>
<keyword evidence="1" id="KW-0547">Nucleotide-binding</keyword>
<dbReference type="AlphaFoldDB" id="A0AAN9YSS2"/>
<feature type="domain" description="Clp ATPase C-terminal" evidence="4">
    <location>
        <begin position="501"/>
        <end position="589"/>
    </location>
</feature>
<dbReference type="SUPFAM" id="SSF52540">
    <property type="entry name" value="P-loop containing nucleoside triphosphate hydrolases"/>
    <property type="match status" value="1"/>
</dbReference>
<evidence type="ECO:0000313" key="6">
    <source>
        <dbReference type="Proteomes" id="UP001320420"/>
    </source>
</evidence>
<name>A0AAN9YSS2_9PEZI</name>